<evidence type="ECO:0000256" key="1">
    <source>
        <dbReference type="SAM" id="MobiDB-lite"/>
    </source>
</evidence>
<evidence type="ECO:0000313" key="4">
    <source>
        <dbReference type="Proteomes" id="UP001205612"/>
    </source>
</evidence>
<feature type="chain" id="PRO_5046781312" description="Lipoprotein" evidence="2">
    <location>
        <begin position="26"/>
        <end position="151"/>
    </location>
</feature>
<accession>A0ABT2AZX2</accession>
<protein>
    <recommendedName>
        <fullName evidence="5">Lipoprotein</fullName>
    </recommendedName>
</protein>
<gene>
    <name evidence="3" type="ORF">NX794_08305</name>
</gene>
<organism evidence="3 4">
    <name type="scientific">Streptomyces pyxinicus</name>
    <dbReference type="NCBI Taxonomy" id="2970331"/>
    <lineage>
        <taxon>Bacteria</taxon>
        <taxon>Bacillati</taxon>
        <taxon>Actinomycetota</taxon>
        <taxon>Actinomycetes</taxon>
        <taxon>Kitasatosporales</taxon>
        <taxon>Streptomycetaceae</taxon>
        <taxon>Streptomyces</taxon>
    </lineage>
</organism>
<evidence type="ECO:0000313" key="3">
    <source>
        <dbReference type="EMBL" id="MCS0601233.1"/>
    </source>
</evidence>
<comment type="caution">
    <text evidence="3">The sequence shown here is derived from an EMBL/GenBank/DDBJ whole genome shotgun (WGS) entry which is preliminary data.</text>
</comment>
<reference evidence="3 4" key="1">
    <citation type="submission" date="2022-08" db="EMBL/GenBank/DDBJ databases">
        <authorList>
            <person name="Somphong A."/>
            <person name="Phongsopitanun W."/>
        </authorList>
    </citation>
    <scope>NUCLEOTIDE SEQUENCE [LARGE SCALE GENOMIC DNA]</scope>
    <source>
        <strain evidence="3 4">LP11</strain>
    </source>
</reference>
<dbReference type="EMBL" id="JANUGP010000004">
    <property type="protein sequence ID" value="MCS0601233.1"/>
    <property type="molecule type" value="Genomic_DNA"/>
</dbReference>
<evidence type="ECO:0000256" key="2">
    <source>
        <dbReference type="SAM" id="SignalP"/>
    </source>
</evidence>
<dbReference type="RefSeq" id="WP_258777598.1">
    <property type="nucleotide sequence ID" value="NZ_JANUGP010000004.1"/>
</dbReference>
<name>A0ABT2AZX2_9ACTN</name>
<feature type="region of interest" description="Disordered" evidence="1">
    <location>
        <begin position="21"/>
        <end position="60"/>
    </location>
</feature>
<keyword evidence="4" id="KW-1185">Reference proteome</keyword>
<keyword evidence="2" id="KW-0732">Signal</keyword>
<dbReference type="Proteomes" id="UP001205612">
    <property type="component" value="Unassembled WGS sequence"/>
</dbReference>
<feature type="signal peptide" evidence="2">
    <location>
        <begin position="1"/>
        <end position="25"/>
    </location>
</feature>
<sequence length="151" mass="15228">MKPRLLVTCLSALVLVSACSGGARPRETPGAPVPTKGAVSPARLPDPGRSPLPLGTRTLYTGSGHGAGGVTLPASAAKASSVTVRWTCAGPSGFGVTAGGKTLVRSGCGDKGGDGVFSARIPRARPRDLAWRFAAADSVAWRIVVTEPPGR</sequence>
<evidence type="ECO:0008006" key="5">
    <source>
        <dbReference type="Google" id="ProtNLM"/>
    </source>
</evidence>
<dbReference type="PROSITE" id="PS51257">
    <property type="entry name" value="PROKAR_LIPOPROTEIN"/>
    <property type="match status" value="1"/>
</dbReference>
<proteinExistence type="predicted"/>